<reference evidence="1 2" key="1">
    <citation type="journal article" date="2022" name="Plant J.">
        <title>Chromosome-level genome of Camellia lanceoleosa provides a valuable resource for understanding genome evolution and self-incompatibility.</title>
        <authorList>
            <person name="Gong W."/>
            <person name="Xiao S."/>
            <person name="Wang L."/>
            <person name="Liao Z."/>
            <person name="Chang Y."/>
            <person name="Mo W."/>
            <person name="Hu G."/>
            <person name="Li W."/>
            <person name="Zhao G."/>
            <person name="Zhu H."/>
            <person name="Hu X."/>
            <person name="Ji K."/>
            <person name="Xiang X."/>
            <person name="Song Q."/>
            <person name="Yuan D."/>
            <person name="Jin S."/>
            <person name="Zhang L."/>
        </authorList>
    </citation>
    <scope>NUCLEOTIDE SEQUENCE [LARGE SCALE GENOMIC DNA]</scope>
    <source>
        <strain evidence="1">SQ_2022a</strain>
    </source>
</reference>
<sequence>MLQSANPVAECCDLNAVLFCSLQSAIVGLVNCCSFPGMKCALSLVSGVIQLGLCMWAAVGLMLCYGLHHGA</sequence>
<evidence type="ECO:0000313" key="1">
    <source>
        <dbReference type="EMBL" id="KAI7984519.1"/>
    </source>
</evidence>
<evidence type="ECO:0000313" key="2">
    <source>
        <dbReference type="Proteomes" id="UP001060215"/>
    </source>
</evidence>
<keyword evidence="2" id="KW-1185">Reference proteome</keyword>
<dbReference type="EMBL" id="CM045768">
    <property type="protein sequence ID" value="KAI7984519.1"/>
    <property type="molecule type" value="Genomic_DNA"/>
</dbReference>
<accession>A0ACC0F779</accession>
<comment type="caution">
    <text evidence="1">The sequence shown here is derived from an EMBL/GenBank/DDBJ whole genome shotgun (WGS) entry which is preliminary data.</text>
</comment>
<proteinExistence type="predicted"/>
<dbReference type="Proteomes" id="UP001060215">
    <property type="component" value="Chromosome 11"/>
</dbReference>
<protein>
    <submittedName>
        <fullName evidence="1">Uncharacterized protein</fullName>
    </submittedName>
</protein>
<organism evidence="1 2">
    <name type="scientific">Camellia lanceoleosa</name>
    <dbReference type="NCBI Taxonomy" id="1840588"/>
    <lineage>
        <taxon>Eukaryota</taxon>
        <taxon>Viridiplantae</taxon>
        <taxon>Streptophyta</taxon>
        <taxon>Embryophyta</taxon>
        <taxon>Tracheophyta</taxon>
        <taxon>Spermatophyta</taxon>
        <taxon>Magnoliopsida</taxon>
        <taxon>eudicotyledons</taxon>
        <taxon>Gunneridae</taxon>
        <taxon>Pentapetalae</taxon>
        <taxon>asterids</taxon>
        <taxon>Ericales</taxon>
        <taxon>Theaceae</taxon>
        <taxon>Camellia</taxon>
    </lineage>
</organism>
<gene>
    <name evidence="1" type="ORF">LOK49_LG15G00015</name>
</gene>
<name>A0ACC0F779_9ERIC</name>